<dbReference type="Proteomes" id="UP000001940">
    <property type="component" value="Chromosome V"/>
</dbReference>
<dbReference type="CTD" id="188185"/>
<dbReference type="InParanoid" id="O45760"/>
<evidence type="ECO:0000256" key="1">
    <source>
        <dbReference type="SAM" id="Phobius"/>
    </source>
</evidence>
<dbReference type="OrthoDB" id="5853735at2759"/>
<dbReference type="RefSeq" id="NP_506831.2">
    <property type="nucleotide sequence ID" value="NM_074430.2"/>
</dbReference>
<dbReference type="AGR" id="WB:WBGene00005463"/>
<dbReference type="STRING" id="6239.T06E6.6.1"/>
<dbReference type="AlphaFoldDB" id="O45760"/>
<keyword evidence="1" id="KW-0812">Transmembrane</keyword>
<feature type="transmembrane region" description="Helical" evidence="1">
    <location>
        <begin position="189"/>
        <end position="211"/>
    </location>
</feature>
<dbReference type="PaxDb" id="6239-T06E6.6"/>
<reference evidence="2 3" key="1">
    <citation type="journal article" date="1998" name="Science">
        <title>Genome sequence of the nematode C. elegans: a platform for investigating biology.</title>
        <authorList>
            <consortium name="The C. elegans sequencing consortium"/>
            <person name="Sulson J.E."/>
            <person name="Waterston R."/>
        </authorList>
    </citation>
    <scope>NUCLEOTIDE SEQUENCE [LARGE SCALE GENOMIC DNA]</scope>
    <source>
        <strain evidence="2 3">Bristol N2</strain>
    </source>
</reference>
<dbReference type="InterPro" id="IPR019422">
    <property type="entry name" value="7TM_GPCR_serpentine_rcpt_Srh"/>
</dbReference>
<evidence type="ECO:0000313" key="3">
    <source>
        <dbReference type="Proteomes" id="UP000001940"/>
    </source>
</evidence>
<feature type="transmembrane region" description="Helical" evidence="1">
    <location>
        <begin position="52"/>
        <end position="72"/>
    </location>
</feature>
<dbReference type="UCSC" id="T06E6.6">
    <property type="organism name" value="c. elegans"/>
</dbReference>
<organism evidence="2 3">
    <name type="scientific">Caenorhabditis elegans</name>
    <dbReference type="NCBI Taxonomy" id="6239"/>
    <lineage>
        <taxon>Eukaryota</taxon>
        <taxon>Metazoa</taxon>
        <taxon>Ecdysozoa</taxon>
        <taxon>Nematoda</taxon>
        <taxon>Chromadorea</taxon>
        <taxon>Rhabditida</taxon>
        <taxon>Rhabditina</taxon>
        <taxon>Rhabditomorpha</taxon>
        <taxon>Rhabditoidea</taxon>
        <taxon>Rhabditidae</taxon>
        <taxon>Peloderinae</taxon>
        <taxon>Caenorhabditis</taxon>
    </lineage>
</organism>
<keyword evidence="1" id="KW-1133">Transmembrane helix</keyword>
<dbReference type="PANTHER" id="PTHR22941:SF13">
    <property type="entry name" value="SERPENTINE RECEPTOR, CLASS H"/>
    <property type="match status" value="1"/>
</dbReference>
<dbReference type="FunCoup" id="O45760">
    <property type="interactions" value="3"/>
</dbReference>
<dbReference type="WormBase" id="T06E6.6">
    <property type="protein sequence ID" value="CE36013"/>
    <property type="gene ID" value="WBGene00005463"/>
    <property type="gene designation" value="srh-257"/>
</dbReference>
<dbReference type="GeneID" id="188185"/>
<feature type="transmembrane region" description="Helical" evidence="1">
    <location>
        <begin position="92"/>
        <end position="109"/>
    </location>
</feature>
<sequence length="329" mass="38345">MDTPDTFVHSVHAISIVSFPVQLFTIYCILFETPKAMNSVKWVLLNARIWTVILDLSLTVFTIPFVIFPALAGTPLGILTEWFEVPTSFQTYFVFTNFFIVMVNHFLVVENRYYHLFAKEKAWRHFRKPVIAFDFLVTSTYMIPIMINVPDQMKGKEFIYKQVPSLSSEIKSMELYVLATDYNLFLAELIFMAGFLSIQVFSLILLNRYNILETARKSMLSQQTMMLQRKFLLANYTQIVSFFITCFIPYLYIMICCYLNYHNQSANNFAFICFSCHGVSGASIFLWTYKPYRKVVNAKLRELISFMHCSQRPVVQIHISSAVRVPSLF</sequence>
<name>O45760_CAEEL</name>
<accession>O45760</accession>
<protein>
    <submittedName>
        <fullName evidence="2">Serpentine Receptor, class H</fullName>
    </submittedName>
</protein>
<dbReference type="HOGENOM" id="CLU_042960_1_1_1"/>
<evidence type="ECO:0000313" key="2">
    <source>
        <dbReference type="EMBL" id="CAB03315.2"/>
    </source>
</evidence>
<dbReference type="InterPro" id="IPR053220">
    <property type="entry name" value="Nematode_rcpt-like_serp_H"/>
</dbReference>
<dbReference type="KEGG" id="cel:CELE_T06E6.6"/>
<feature type="transmembrane region" description="Helical" evidence="1">
    <location>
        <begin position="12"/>
        <end position="31"/>
    </location>
</feature>
<keyword evidence="2" id="KW-0675">Receptor</keyword>
<dbReference type="Pfam" id="PF10318">
    <property type="entry name" value="7TM_GPCR_Srh"/>
    <property type="match status" value="1"/>
</dbReference>
<dbReference type="PANTHER" id="PTHR22941">
    <property type="entry name" value="SERPENTINE RECEPTOR"/>
    <property type="match status" value="1"/>
</dbReference>
<dbReference type="PIR" id="T24600">
    <property type="entry name" value="T24600"/>
</dbReference>
<dbReference type="EMBL" id="BX284605">
    <property type="protein sequence ID" value="CAB03315.2"/>
    <property type="molecule type" value="Genomic_DNA"/>
</dbReference>
<feature type="transmembrane region" description="Helical" evidence="1">
    <location>
        <begin position="267"/>
        <end position="289"/>
    </location>
</feature>
<gene>
    <name evidence="2 4" type="primary">srh-257</name>
    <name evidence="2" type="ORF">CELE_T06E6.6</name>
    <name evidence="4" type="ORF">T06E6.6</name>
</gene>
<feature type="transmembrane region" description="Helical" evidence="1">
    <location>
        <begin position="232"/>
        <end position="261"/>
    </location>
</feature>
<proteinExistence type="predicted"/>
<feature type="transmembrane region" description="Helical" evidence="1">
    <location>
        <begin position="130"/>
        <end position="147"/>
    </location>
</feature>
<dbReference type="PhylomeDB" id="O45760"/>
<keyword evidence="1" id="KW-0472">Membrane</keyword>
<keyword evidence="3" id="KW-1185">Reference proteome</keyword>
<evidence type="ECO:0000313" key="4">
    <source>
        <dbReference type="WormBase" id="T06E6.6"/>
    </source>
</evidence>